<evidence type="ECO:0000313" key="21">
    <source>
        <dbReference type="EMBL" id="KAK4587985.1"/>
    </source>
</evidence>
<dbReference type="PROSITE" id="PS50011">
    <property type="entry name" value="PROTEIN_KINASE_DOM"/>
    <property type="match status" value="1"/>
</dbReference>
<evidence type="ECO:0000256" key="4">
    <source>
        <dbReference type="ARBA" id="ARBA00022679"/>
    </source>
</evidence>
<evidence type="ECO:0000256" key="6">
    <source>
        <dbReference type="ARBA" id="ARBA00022729"/>
    </source>
</evidence>
<comment type="catalytic activity">
    <reaction evidence="14 16">
        <text>L-threonyl-[protein] + ATP = O-phospho-L-threonyl-[protein] + ADP + H(+)</text>
        <dbReference type="Rhea" id="RHEA:46608"/>
        <dbReference type="Rhea" id="RHEA-COMP:11060"/>
        <dbReference type="Rhea" id="RHEA-COMP:11605"/>
        <dbReference type="ChEBI" id="CHEBI:15378"/>
        <dbReference type="ChEBI" id="CHEBI:30013"/>
        <dbReference type="ChEBI" id="CHEBI:30616"/>
        <dbReference type="ChEBI" id="CHEBI:61977"/>
        <dbReference type="ChEBI" id="CHEBI:456216"/>
        <dbReference type="EC" id="2.7.11.1"/>
    </reaction>
</comment>
<dbReference type="InterPro" id="IPR001245">
    <property type="entry name" value="Ser-Thr/Tyr_kinase_cat_dom"/>
</dbReference>
<dbReference type="Pfam" id="PF00954">
    <property type="entry name" value="S_locus_glycop"/>
    <property type="match status" value="1"/>
</dbReference>
<dbReference type="Pfam" id="PF08276">
    <property type="entry name" value="PAN_2"/>
    <property type="match status" value="1"/>
</dbReference>
<reference evidence="21 22" key="1">
    <citation type="journal article" date="2023" name="G3 (Bethesda)">
        <title>A haplotype-resolved chromosome-scale genome for Quercus rubra L. provides insights into the genetics of adaptive traits for red oak species.</title>
        <authorList>
            <person name="Kapoor B."/>
            <person name="Jenkins J."/>
            <person name="Schmutz J."/>
            <person name="Zhebentyayeva T."/>
            <person name="Kuelheim C."/>
            <person name="Coggeshall M."/>
            <person name="Heim C."/>
            <person name="Lasky J.R."/>
            <person name="Leites L."/>
            <person name="Islam-Faridi N."/>
            <person name="Romero-Severson J."/>
            <person name="DeLeo V.L."/>
            <person name="Lucas S.M."/>
            <person name="Lazic D."/>
            <person name="Gailing O."/>
            <person name="Carlson J."/>
            <person name="Staton M."/>
        </authorList>
    </citation>
    <scope>NUCLEOTIDE SEQUENCE [LARGE SCALE GENOMIC DNA]</scope>
    <source>
        <strain evidence="21">Pseudo-F2</strain>
    </source>
</reference>
<evidence type="ECO:0000256" key="8">
    <source>
        <dbReference type="ARBA" id="ARBA00022777"/>
    </source>
</evidence>
<gene>
    <name evidence="21" type="ORF">RGQ29_019115</name>
</gene>
<dbReference type="Gene3D" id="1.10.510.10">
    <property type="entry name" value="Transferase(Phosphotransferase) domain 1"/>
    <property type="match status" value="1"/>
</dbReference>
<keyword evidence="3 16" id="KW-0723">Serine/threonine-protein kinase</keyword>
<evidence type="ECO:0000259" key="18">
    <source>
        <dbReference type="PROSITE" id="PS50011"/>
    </source>
</evidence>
<dbReference type="Pfam" id="PF07714">
    <property type="entry name" value="PK_Tyr_Ser-Thr"/>
    <property type="match status" value="1"/>
</dbReference>
<dbReference type="PROSITE" id="PS50948">
    <property type="entry name" value="PAN"/>
    <property type="match status" value="1"/>
</dbReference>
<dbReference type="InterPro" id="IPR036426">
    <property type="entry name" value="Bulb-type_lectin_dom_sf"/>
</dbReference>
<dbReference type="SUPFAM" id="SSF56112">
    <property type="entry name" value="Protein kinase-like (PK-like)"/>
    <property type="match status" value="1"/>
</dbReference>
<dbReference type="SMART" id="SM00108">
    <property type="entry name" value="B_lectin"/>
    <property type="match status" value="1"/>
</dbReference>
<dbReference type="InterPro" id="IPR000719">
    <property type="entry name" value="Prot_kinase_dom"/>
</dbReference>
<evidence type="ECO:0000256" key="9">
    <source>
        <dbReference type="ARBA" id="ARBA00022840"/>
    </source>
</evidence>
<dbReference type="GO" id="GO:0005524">
    <property type="term" value="F:ATP binding"/>
    <property type="evidence" value="ECO:0007669"/>
    <property type="project" value="UniProtKB-KW"/>
</dbReference>
<evidence type="ECO:0000256" key="1">
    <source>
        <dbReference type="ARBA" id="ARBA00004251"/>
    </source>
</evidence>
<dbReference type="SUPFAM" id="SSF51110">
    <property type="entry name" value="alpha-D-mannose-specific plant lectins"/>
    <property type="match status" value="1"/>
</dbReference>
<dbReference type="PROSITE" id="PS50927">
    <property type="entry name" value="BULB_LECTIN"/>
    <property type="match status" value="1"/>
</dbReference>
<dbReference type="Proteomes" id="UP001324115">
    <property type="component" value="Unassembled WGS sequence"/>
</dbReference>
<evidence type="ECO:0000256" key="7">
    <source>
        <dbReference type="ARBA" id="ARBA00022741"/>
    </source>
</evidence>
<keyword evidence="8 16" id="KW-0418">Kinase</keyword>
<evidence type="ECO:0000256" key="14">
    <source>
        <dbReference type="ARBA" id="ARBA00047899"/>
    </source>
</evidence>
<evidence type="ECO:0000256" key="3">
    <source>
        <dbReference type="ARBA" id="ARBA00022527"/>
    </source>
</evidence>
<feature type="domain" description="Apple" evidence="20">
    <location>
        <begin position="298"/>
        <end position="382"/>
    </location>
</feature>
<dbReference type="InterPro" id="IPR003609">
    <property type="entry name" value="Pan_app"/>
</dbReference>
<keyword evidence="12" id="KW-1015">Disulfide bond</keyword>
<dbReference type="CDD" id="cd00028">
    <property type="entry name" value="B_lectin"/>
    <property type="match status" value="1"/>
</dbReference>
<evidence type="ECO:0000256" key="15">
    <source>
        <dbReference type="ARBA" id="ARBA00048679"/>
    </source>
</evidence>
<dbReference type="InterPro" id="IPR024171">
    <property type="entry name" value="SRK-like_kinase"/>
</dbReference>
<evidence type="ECO:0000256" key="16">
    <source>
        <dbReference type="PIRNR" id="PIRNR000641"/>
    </source>
</evidence>
<evidence type="ECO:0000256" key="2">
    <source>
        <dbReference type="ARBA" id="ARBA00022475"/>
    </source>
</evidence>
<dbReference type="InterPro" id="IPR008271">
    <property type="entry name" value="Ser/Thr_kinase_AS"/>
</dbReference>
<dbReference type="SMART" id="SM00473">
    <property type="entry name" value="PAN_AP"/>
    <property type="match status" value="1"/>
</dbReference>
<comment type="caution">
    <text evidence="21">The sequence shown here is derived from an EMBL/GenBank/DDBJ whole genome shotgun (WGS) entry which is preliminary data.</text>
</comment>
<sequence length="793" mass="89585">MISNGSVFKLGFFSPVNSTNCYLGIWYNNISAFTVVWVANRQKPLNDSSGVLTISEEGNLVVLNGQKEILWSSNVNNSVANSSAQLLDLGNLVLKDSTTGTILWESFNNPSHIMLPKMKLSTNERTGEKVKLTSWKSPSDPCIGSFSAGISSTQSLTQSFIWKDDRPYCRFGPWNGPEFIGARRYFFLSLDKFNVVQNQDGTTYLVSSFNTHSSHLVLTMEGDTMARYWDSEKEVWEVEWKAMFSECDVYGMCGAFGSCNSMSSPICSCLEGFEPKNTEEWNRQNWTSGCVRRTPLQCGRVNTSGEAGKMDGFLKLSSMKVPDFVEWSAAQEDECRQQCLQNCSCIAYAIDSGTGCMALTQTLIDTQKYSNGSGVDLYIRVAHSELDTNGDVRKIVTITVIIGTIFISIFAYLLWRWIAKHKASRKKEKEILMFNREAHKNFPSEDMLGDNLNQVKVQELPLFDFVKLASATNNFHESNKLGQGGFGPVYRGKLSDVQEIAIKRLSKTSGQGLEEFMNEVVVISKLQHRNLVRLLGCCVEGEERMLIYEYMPNKSLDAFLFDSHKEILLDWIKRFIIIEGIGRGLLYLHRDSRLRIIHRDLKASNILLDKDLNPKISDFGMARIFRRNEDQANTNRVVGTYGYMSPEYAMEGRFSEKSDVFSFGVLLLEIVSGRKNSSFYHDEQSMSLLGHAWKLWKANNIVALIDPLISEPCYEMEILRCIHVGLLCVQEFAKDRPTASTVISMLKSEIVDLPRPKKPAFTERQIGLDTESSKLSQRKCSVNNVTISMIQGR</sequence>
<evidence type="ECO:0000256" key="5">
    <source>
        <dbReference type="ARBA" id="ARBA00022692"/>
    </source>
</evidence>
<dbReference type="CDD" id="cd00054">
    <property type="entry name" value="EGF_CA"/>
    <property type="match status" value="1"/>
</dbReference>
<dbReference type="EC" id="2.7.11.1" evidence="16"/>
<feature type="transmembrane region" description="Helical" evidence="17">
    <location>
        <begin position="395"/>
        <end position="415"/>
    </location>
</feature>
<evidence type="ECO:0000256" key="17">
    <source>
        <dbReference type="SAM" id="Phobius"/>
    </source>
</evidence>
<dbReference type="InterPro" id="IPR021820">
    <property type="entry name" value="S-locus_recpt_kinase_C"/>
</dbReference>
<evidence type="ECO:0000256" key="13">
    <source>
        <dbReference type="ARBA" id="ARBA00023180"/>
    </source>
</evidence>
<proteinExistence type="inferred from homology"/>
<keyword evidence="11 17" id="KW-0472">Membrane</keyword>
<dbReference type="AlphaFoldDB" id="A0AAN7F8D4"/>
<evidence type="ECO:0000256" key="10">
    <source>
        <dbReference type="ARBA" id="ARBA00022989"/>
    </source>
</evidence>
<feature type="domain" description="Bulb-type lectin" evidence="19">
    <location>
        <begin position="1"/>
        <end position="107"/>
    </location>
</feature>
<dbReference type="EMBL" id="JAXUIC010000005">
    <property type="protein sequence ID" value="KAK4587986.1"/>
    <property type="molecule type" value="Genomic_DNA"/>
</dbReference>
<dbReference type="Gene3D" id="3.30.200.20">
    <property type="entry name" value="Phosphorylase Kinase, domain 1"/>
    <property type="match status" value="1"/>
</dbReference>
<keyword evidence="6" id="KW-0732">Signal</keyword>
<keyword evidence="22" id="KW-1185">Reference proteome</keyword>
<evidence type="ECO:0000259" key="19">
    <source>
        <dbReference type="PROSITE" id="PS50927"/>
    </source>
</evidence>
<dbReference type="EMBL" id="JAXUIC010000005">
    <property type="protein sequence ID" value="KAK4587985.1"/>
    <property type="molecule type" value="Genomic_DNA"/>
</dbReference>
<dbReference type="Pfam" id="PF11883">
    <property type="entry name" value="DUF3403"/>
    <property type="match status" value="1"/>
</dbReference>
<dbReference type="CDD" id="cd14066">
    <property type="entry name" value="STKc_IRAK"/>
    <property type="match status" value="1"/>
</dbReference>
<evidence type="ECO:0000256" key="11">
    <source>
        <dbReference type="ARBA" id="ARBA00023136"/>
    </source>
</evidence>
<dbReference type="CDD" id="cd01098">
    <property type="entry name" value="PAN_AP_plant"/>
    <property type="match status" value="1"/>
</dbReference>
<dbReference type="PROSITE" id="PS00108">
    <property type="entry name" value="PROTEIN_KINASE_ST"/>
    <property type="match status" value="1"/>
</dbReference>
<dbReference type="SMART" id="SM00220">
    <property type="entry name" value="S_TKc"/>
    <property type="match status" value="1"/>
</dbReference>
<keyword evidence="4 16" id="KW-0808">Transferase</keyword>
<protein>
    <recommendedName>
        <fullName evidence="16">Receptor-like serine/threonine-protein kinase</fullName>
        <ecNumber evidence="16">2.7.11.1</ecNumber>
    </recommendedName>
</protein>
<keyword evidence="7 16" id="KW-0547">Nucleotide-binding</keyword>
<dbReference type="FunFam" id="1.10.510.10:FF:000467">
    <property type="entry name" value="Liguleless narrow1"/>
    <property type="match status" value="1"/>
</dbReference>
<accession>A0AAN7F8D4</accession>
<dbReference type="GO" id="GO:0004674">
    <property type="term" value="F:protein serine/threonine kinase activity"/>
    <property type="evidence" value="ECO:0007669"/>
    <property type="project" value="UniProtKB-KW"/>
</dbReference>
<evidence type="ECO:0000313" key="22">
    <source>
        <dbReference type="Proteomes" id="UP001324115"/>
    </source>
</evidence>
<evidence type="ECO:0000256" key="12">
    <source>
        <dbReference type="ARBA" id="ARBA00023157"/>
    </source>
</evidence>
<organism evidence="21 22">
    <name type="scientific">Quercus rubra</name>
    <name type="common">Northern red oak</name>
    <name type="synonym">Quercus borealis</name>
    <dbReference type="NCBI Taxonomy" id="3512"/>
    <lineage>
        <taxon>Eukaryota</taxon>
        <taxon>Viridiplantae</taxon>
        <taxon>Streptophyta</taxon>
        <taxon>Embryophyta</taxon>
        <taxon>Tracheophyta</taxon>
        <taxon>Spermatophyta</taxon>
        <taxon>Magnoliopsida</taxon>
        <taxon>eudicotyledons</taxon>
        <taxon>Gunneridae</taxon>
        <taxon>Pentapetalae</taxon>
        <taxon>rosids</taxon>
        <taxon>fabids</taxon>
        <taxon>Fagales</taxon>
        <taxon>Fagaceae</taxon>
        <taxon>Quercus</taxon>
    </lineage>
</organism>
<name>A0AAN7F8D4_QUERU</name>
<comment type="subcellular location">
    <subcellularLocation>
        <location evidence="1">Cell membrane</location>
        <topology evidence="1">Single-pass type I membrane protein</topology>
    </subcellularLocation>
</comment>
<dbReference type="FunFam" id="3.30.200.20:FF:000195">
    <property type="entry name" value="G-type lectin S-receptor-like serine/threonine-protein kinase"/>
    <property type="match status" value="1"/>
</dbReference>
<keyword evidence="10 17" id="KW-1133">Transmembrane helix</keyword>
<dbReference type="FunFam" id="2.90.10.10:FF:000001">
    <property type="entry name" value="G-type lectin S-receptor-like serine/threonine-protein kinase"/>
    <property type="match status" value="1"/>
</dbReference>
<evidence type="ECO:0000259" key="20">
    <source>
        <dbReference type="PROSITE" id="PS50948"/>
    </source>
</evidence>
<comment type="similarity">
    <text evidence="16">Belongs to the protein kinase superfamily. Ser/Thr protein kinase family.</text>
</comment>
<keyword evidence="2" id="KW-1003">Cell membrane</keyword>
<dbReference type="Gene3D" id="2.90.10.10">
    <property type="entry name" value="Bulb-type lectin domain"/>
    <property type="match status" value="1"/>
</dbReference>
<keyword evidence="9 16" id="KW-0067">ATP-binding</keyword>
<keyword evidence="13" id="KW-0325">Glycoprotein</keyword>
<dbReference type="GO" id="GO:0048544">
    <property type="term" value="P:recognition of pollen"/>
    <property type="evidence" value="ECO:0007669"/>
    <property type="project" value="InterPro"/>
</dbReference>
<feature type="domain" description="Protein kinase" evidence="18">
    <location>
        <begin position="475"/>
        <end position="751"/>
    </location>
</feature>
<dbReference type="PANTHER" id="PTHR27002:SF1082">
    <property type="entry name" value="OS06G0693000 PROTEIN"/>
    <property type="match status" value="1"/>
</dbReference>
<dbReference type="GO" id="GO:0005886">
    <property type="term" value="C:plasma membrane"/>
    <property type="evidence" value="ECO:0007669"/>
    <property type="project" value="UniProtKB-SubCell"/>
</dbReference>
<keyword evidence="5 17" id="KW-0812">Transmembrane</keyword>
<dbReference type="Pfam" id="PF01453">
    <property type="entry name" value="B_lectin"/>
    <property type="match status" value="1"/>
</dbReference>
<dbReference type="PANTHER" id="PTHR27002">
    <property type="entry name" value="RECEPTOR-LIKE SERINE/THREONINE-PROTEIN KINASE SD1-8"/>
    <property type="match status" value="1"/>
</dbReference>
<dbReference type="InterPro" id="IPR000858">
    <property type="entry name" value="S_locus_glycoprot_dom"/>
</dbReference>
<comment type="catalytic activity">
    <reaction evidence="15 16">
        <text>L-seryl-[protein] + ATP = O-phospho-L-seryl-[protein] + ADP + H(+)</text>
        <dbReference type="Rhea" id="RHEA:17989"/>
        <dbReference type="Rhea" id="RHEA-COMP:9863"/>
        <dbReference type="Rhea" id="RHEA-COMP:11604"/>
        <dbReference type="ChEBI" id="CHEBI:15378"/>
        <dbReference type="ChEBI" id="CHEBI:29999"/>
        <dbReference type="ChEBI" id="CHEBI:30616"/>
        <dbReference type="ChEBI" id="CHEBI:83421"/>
        <dbReference type="ChEBI" id="CHEBI:456216"/>
        <dbReference type="EC" id="2.7.11.1"/>
    </reaction>
</comment>
<dbReference type="InterPro" id="IPR001480">
    <property type="entry name" value="Bulb-type_lectin_dom"/>
</dbReference>
<dbReference type="PIRSF" id="PIRSF000641">
    <property type="entry name" value="SRK"/>
    <property type="match status" value="1"/>
</dbReference>
<dbReference type="InterPro" id="IPR011009">
    <property type="entry name" value="Kinase-like_dom_sf"/>
</dbReference>